<reference evidence="2 3" key="1">
    <citation type="submission" date="2019-03" db="EMBL/GenBank/DDBJ databases">
        <title>Ramlibacter sp. 18x22-1, whole genome shotgun sequence.</title>
        <authorList>
            <person name="Zhang X."/>
            <person name="Feng G."/>
            <person name="Zhu H."/>
        </authorList>
    </citation>
    <scope>NUCLEOTIDE SEQUENCE [LARGE SCALE GENOMIC DNA]</scope>
    <source>
        <strain evidence="2 3">18x22-1</strain>
    </source>
</reference>
<proteinExistence type="predicted"/>
<accession>A0A4Z0BXN9</accession>
<evidence type="ECO:0000313" key="3">
    <source>
        <dbReference type="Proteomes" id="UP000297839"/>
    </source>
</evidence>
<keyword evidence="1" id="KW-0732">Signal</keyword>
<comment type="caution">
    <text evidence="2">The sequence shown here is derived from an EMBL/GenBank/DDBJ whole genome shotgun (WGS) entry which is preliminary data.</text>
</comment>
<sequence>MKTRINQLPGRAMAWLGVLALAAAVSGCGGGGGESGTAPAVADARNGDYTVFAANTQQYALSLDFDAKTYHLKGAGTDDTGSFSASGSNFQFTPAGTAPAVNNATFSQFGDTVAGGLRIGAKVVPFIASRSFVTTMGEAEGQYKFLTTIVDTAAPANNNIFTGEIVAGTFRQCNDLTIYTIATCPAASVRTAVVTNDGPDFTADFGAIGKITFRIAKVGTEKIFLRASQSAGTSRRFWIGLNQSATFSDVAGAGVNSESQGTTTNVTTAALTSTQRTETNVQTARNGPAVATLVPGLLGINTAADGLFFAMRSADMVFVFAGLDNLVHPGYVEIGKR</sequence>
<organism evidence="2 3">
    <name type="scientific">Ramlibacter humi</name>
    <dbReference type="NCBI Taxonomy" id="2530451"/>
    <lineage>
        <taxon>Bacteria</taxon>
        <taxon>Pseudomonadati</taxon>
        <taxon>Pseudomonadota</taxon>
        <taxon>Betaproteobacteria</taxon>
        <taxon>Burkholderiales</taxon>
        <taxon>Comamonadaceae</taxon>
        <taxon>Ramlibacter</taxon>
    </lineage>
</organism>
<evidence type="ECO:0000256" key="1">
    <source>
        <dbReference type="SAM" id="SignalP"/>
    </source>
</evidence>
<dbReference type="EMBL" id="SMLK01000002">
    <property type="protein sequence ID" value="TFZ04033.1"/>
    <property type="molecule type" value="Genomic_DNA"/>
</dbReference>
<dbReference type="Proteomes" id="UP000297839">
    <property type="component" value="Unassembled WGS sequence"/>
</dbReference>
<dbReference type="PROSITE" id="PS51257">
    <property type="entry name" value="PROKAR_LIPOPROTEIN"/>
    <property type="match status" value="1"/>
</dbReference>
<protein>
    <recommendedName>
        <fullName evidence="4">Lipoprotein</fullName>
    </recommendedName>
</protein>
<evidence type="ECO:0000313" key="2">
    <source>
        <dbReference type="EMBL" id="TFZ04033.1"/>
    </source>
</evidence>
<dbReference type="OrthoDB" id="8848904at2"/>
<dbReference type="RefSeq" id="WP_135249659.1">
    <property type="nucleotide sequence ID" value="NZ_SMLK01000002.1"/>
</dbReference>
<gene>
    <name evidence="2" type="ORF">EZ216_10385</name>
</gene>
<name>A0A4Z0BXN9_9BURK</name>
<feature type="chain" id="PRO_5021334493" description="Lipoprotein" evidence="1">
    <location>
        <begin position="23"/>
        <end position="337"/>
    </location>
</feature>
<keyword evidence="3" id="KW-1185">Reference proteome</keyword>
<feature type="signal peptide" evidence="1">
    <location>
        <begin position="1"/>
        <end position="22"/>
    </location>
</feature>
<evidence type="ECO:0008006" key="4">
    <source>
        <dbReference type="Google" id="ProtNLM"/>
    </source>
</evidence>
<dbReference type="AlphaFoldDB" id="A0A4Z0BXN9"/>